<sequence length="237" mass="26912">MSMALTRSIAAVDWPQAVRDLDAEGVAVLPRLLDTRQCTTLRGLYARAERFRSRVVMDRHGFGRGEYQYFAEPLPSVVQALRELIYPHLVPLANAWVQRLREVQTFPAAHTEFRAQCHAAGQRRPTPLLLRYGAGDYNCLHQDLYGELAFPLQVIVMLSELVTDYDGGELVLVEQRPRRQSRPRVVPLQRGEAAIIAVNSRPVTGQRGDYRVKLKHGVSTVRRGERYTLGVIFHDAR</sequence>
<keyword evidence="1" id="KW-0408">Iron</keyword>
<dbReference type="Proteomes" id="UP000003374">
    <property type="component" value="Unassembled WGS sequence"/>
</dbReference>
<protein>
    <recommendedName>
        <fullName evidence="2">Fe2OG dioxygenase domain-containing protein</fullName>
    </recommendedName>
</protein>
<keyword evidence="1" id="KW-0560">Oxidoreductase</keyword>
<dbReference type="STRING" id="314278.NB231_10323"/>
<dbReference type="eggNOG" id="COG3826">
    <property type="taxonomic scope" value="Bacteria"/>
</dbReference>
<gene>
    <name evidence="3" type="ORF">NB231_10323</name>
</gene>
<dbReference type="EMBL" id="AAOF01000002">
    <property type="protein sequence ID" value="EAR22841.1"/>
    <property type="molecule type" value="Genomic_DNA"/>
</dbReference>
<organism evidence="3 4">
    <name type="scientific">Nitrococcus mobilis Nb-231</name>
    <dbReference type="NCBI Taxonomy" id="314278"/>
    <lineage>
        <taxon>Bacteria</taxon>
        <taxon>Pseudomonadati</taxon>
        <taxon>Pseudomonadota</taxon>
        <taxon>Gammaproteobacteria</taxon>
        <taxon>Chromatiales</taxon>
        <taxon>Ectothiorhodospiraceae</taxon>
        <taxon>Nitrococcus</taxon>
    </lineage>
</organism>
<comment type="similarity">
    <text evidence="1">Belongs to the iron/ascorbate-dependent oxidoreductase family.</text>
</comment>
<dbReference type="OrthoDB" id="9781972at2"/>
<accession>A4BNP2</accession>
<dbReference type="InterPro" id="IPR005123">
    <property type="entry name" value="Oxoglu/Fe-dep_dioxygenase_dom"/>
</dbReference>
<name>A4BNP2_9GAMM</name>
<dbReference type="GO" id="GO:0016491">
    <property type="term" value="F:oxidoreductase activity"/>
    <property type="evidence" value="ECO:0007669"/>
    <property type="project" value="UniProtKB-KW"/>
</dbReference>
<dbReference type="InterPro" id="IPR018655">
    <property type="entry name" value="DUF2086"/>
</dbReference>
<evidence type="ECO:0000313" key="3">
    <source>
        <dbReference type="EMBL" id="EAR22841.1"/>
    </source>
</evidence>
<dbReference type="AlphaFoldDB" id="A4BNP2"/>
<dbReference type="PROSITE" id="PS51471">
    <property type="entry name" value="FE2OG_OXY"/>
    <property type="match status" value="1"/>
</dbReference>
<dbReference type="Gene3D" id="2.60.120.620">
    <property type="entry name" value="q2cbj1_9rhob like domain"/>
    <property type="match status" value="1"/>
</dbReference>
<evidence type="ECO:0000313" key="4">
    <source>
        <dbReference type="Proteomes" id="UP000003374"/>
    </source>
</evidence>
<dbReference type="RefSeq" id="WP_005002239.1">
    <property type="nucleotide sequence ID" value="NZ_CH672427.1"/>
</dbReference>
<keyword evidence="4" id="KW-1185">Reference proteome</keyword>
<dbReference type="GO" id="GO:0046872">
    <property type="term" value="F:metal ion binding"/>
    <property type="evidence" value="ECO:0007669"/>
    <property type="project" value="UniProtKB-KW"/>
</dbReference>
<evidence type="ECO:0000256" key="1">
    <source>
        <dbReference type="RuleBase" id="RU003682"/>
    </source>
</evidence>
<reference evidence="3 4" key="1">
    <citation type="submission" date="2006-02" db="EMBL/GenBank/DDBJ databases">
        <authorList>
            <person name="Waterbury J."/>
            <person name="Ferriera S."/>
            <person name="Johnson J."/>
            <person name="Kravitz S."/>
            <person name="Halpern A."/>
            <person name="Remington K."/>
            <person name="Beeson K."/>
            <person name="Tran B."/>
            <person name="Rogers Y.-H."/>
            <person name="Friedman R."/>
            <person name="Venter J.C."/>
        </authorList>
    </citation>
    <scope>NUCLEOTIDE SEQUENCE [LARGE SCALE GENOMIC DNA]</scope>
    <source>
        <strain evidence="3 4">Nb-231</strain>
    </source>
</reference>
<evidence type="ECO:0000259" key="2">
    <source>
        <dbReference type="PROSITE" id="PS51471"/>
    </source>
</evidence>
<feature type="domain" description="Fe2OG dioxygenase" evidence="2">
    <location>
        <begin position="123"/>
        <end position="236"/>
    </location>
</feature>
<dbReference type="HOGENOM" id="CLU_073550_0_0_6"/>
<keyword evidence="1" id="KW-0479">Metal-binding</keyword>
<dbReference type="Pfam" id="PF09859">
    <property type="entry name" value="Oxygenase-NA"/>
    <property type="match status" value="1"/>
</dbReference>
<proteinExistence type="inferred from homology"/>
<comment type="caution">
    <text evidence="3">The sequence shown here is derived from an EMBL/GenBank/DDBJ whole genome shotgun (WGS) entry which is preliminary data.</text>
</comment>